<keyword evidence="7" id="KW-0547">Nucleotide-binding</keyword>
<evidence type="ECO:0000256" key="8">
    <source>
        <dbReference type="ARBA" id="ARBA00022840"/>
    </source>
</evidence>
<evidence type="ECO:0000256" key="3">
    <source>
        <dbReference type="ARBA" id="ARBA00011881"/>
    </source>
</evidence>
<keyword evidence="10" id="KW-0496">Mitochondrion</keyword>
<keyword evidence="9" id="KW-0520">NAD</keyword>
<evidence type="ECO:0000256" key="5">
    <source>
        <dbReference type="ARBA" id="ARBA00022679"/>
    </source>
</evidence>
<evidence type="ECO:0000256" key="12">
    <source>
        <dbReference type="ARBA" id="ARBA00075132"/>
    </source>
</evidence>
<dbReference type="GO" id="GO:0005524">
    <property type="term" value="F:ATP binding"/>
    <property type="evidence" value="ECO:0007669"/>
    <property type="project" value="UniProtKB-KW"/>
</dbReference>
<feature type="compositionally biased region" description="Basic and acidic residues" evidence="15">
    <location>
        <begin position="412"/>
        <end position="429"/>
    </location>
</feature>
<feature type="compositionally biased region" description="Basic and acidic residues" evidence="15">
    <location>
        <begin position="276"/>
        <end position="285"/>
    </location>
</feature>
<dbReference type="AlphaFoldDB" id="A0A1I8ANI3"/>
<feature type="compositionally biased region" description="Low complexity" evidence="15">
    <location>
        <begin position="442"/>
        <end position="453"/>
    </location>
</feature>
<reference evidence="18" key="1">
    <citation type="submission" date="2016-11" db="UniProtKB">
        <authorList>
            <consortium name="WormBaseParasite"/>
        </authorList>
    </citation>
    <scope>IDENTIFICATION</scope>
</reference>
<organism evidence="17 18">
    <name type="scientific">Steinernema glaseri</name>
    <dbReference type="NCBI Taxonomy" id="37863"/>
    <lineage>
        <taxon>Eukaryota</taxon>
        <taxon>Metazoa</taxon>
        <taxon>Ecdysozoa</taxon>
        <taxon>Nematoda</taxon>
        <taxon>Chromadorea</taxon>
        <taxon>Rhabditida</taxon>
        <taxon>Tylenchina</taxon>
        <taxon>Panagrolaimomorpha</taxon>
        <taxon>Strongyloidoidea</taxon>
        <taxon>Steinernematidae</taxon>
        <taxon>Steinernema</taxon>
    </lineage>
</organism>
<comment type="function">
    <text evidence="14">Catalyzes the formation of NAD(+) from nicotinamide mononucleotide (NMN) and ATP. Can also use the deamidated form; nicotinic acid mononucleotide (NaMN) as substrate with the same efficiency. Can use triazofurin monophosphate (TrMP) as substrate. Can also use GTP and ITP as nucleotide donors. Also catalyzes the reverse reaction, i.e. the pyrophosphorolytic cleavage of NAD(+). For the pyrophosphorolytic activity, can use NAD(+), NADH, NaAD, nicotinic acid adenine dinucleotide phosphate (NHD), nicotinamide guanine dinucleotide (NGD) as substrates. Fails to cleave phosphorylated dinucleotides NADP(+), NADPH and NaADP(+). Protects against axonal degeneration following injury. May be involved in the maintenance of axonal integrity. Also functions as a stress-response chaperone protein that prevents toxic aggregation of proteins; this function may be independent of its NAD(+) synthesis activity.</text>
</comment>
<evidence type="ECO:0000256" key="2">
    <source>
        <dbReference type="ARBA" id="ARBA00004173"/>
    </source>
</evidence>
<protein>
    <recommendedName>
        <fullName evidence="11">Nicotinamide/nicotinic acid mononucleotide adenylyltransferase 3</fullName>
    </recommendedName>
    <alternativeName>
        <fullName evidence="12">Nicotinamide-nucleotide adenylyltransferase 3</fullName>
    </alternativeName>
    <alternativeName>
        <fullName evidence="13">Nicotinate-nucleotide adenylyltransferase 3</fullName>
    </alternativeName>
</protein>
<keyword evidence="6" id="KW-0548">Nucleotidyltransferase</keyword>
<dbReference type="WBParaSite" id="L893_g76.t1">
    <property type="protein sequence ID" value="L893_g76.t1"/>
    <property type="gene ID" value="L893_g76"/>
</dbReference>
<dbReference type="SUPFAM" id="SSF52374">
    <property type="entry name" value="Nucleotidylyl transferase"/>
    <property type="match status" value="1"/>
</dbReference>
<dbReference type="GO" id="GO:0005759">
    <property type="term" value="C:mitochondrial matrix"/>
    <property type="evidence" value="ECO:0007669"/>
    <property type="project" value="UniProtKB-ARBA"/>
</dbReference>
<evidence type="ECO:0000256" key="14">
    <source>
        <dbReference type="ARBA" id="ARBA00093425"/>
    </source>
</evidence>
<evidence type="ECO:0000256" key="1">
    <source>
        <dbReference type="ARBA" id="ARBA00001946"/>
    </source>
</evidence>
<evidence type="ECO:0000259" key="16">
    <source>
        <dbReference type="Pfam" id="PF01467"/>
    </source>
</evidence>
<dbReference type="Proteomes" id="UP000095287">
    <property type="component" value="Unplaced"/>
</dbReference>
<dbReference type="Pfam" id="PF01467">
    <property type="entry name" value="CTP_transf_like"/>
    <property type="match status" value="1"/>
</dbReference>
<evidence type="ECO:0000256" key="7">
    <source>
        <dbReference type="ARBA" id="ARBA00022741"/>
    </source>
</evidence>
<dbReference type="Gene3D" id="3.40.50.620">
    <property type="entry name" value="HUPs"/>
    <property type="match status" value="1"/>
</dbReference>
<comment type="subcellular location">
    <subcellularLocation>
        <location evidence="2">Mitochondrion</location>
    </subcellularLocation>
</comment>
<evidence type="ECO:0000256" key="6">
    <source>
        <dbReference type="ARBA" id="ARBA00022695"/>
    </source>
</evidence>
<dbReference type="FunFam" id="3.40.50.620:FF:000221">
    <property type="entry name" value="Nicotinamide/nicotinic acid mononucleotide adenylyltransferase 3"/>
    <property type="match status" value="1"/>
</dbReference>
<accession>A0A1I8ANI3</accession>
<keyword evidence="4" id="KW-0662">Pyridine nucleotide biosynthesis</keyword>
<evidence type="ECO:0000256" key="11">
    <source>
        <dbReference type="ARBA" id="ARBA00074013"/>
    </source>
</evidence>
<evidence type="ECO:0000313" key="17">
    <source>
        <dbReference type="Proteomes" id="UP000095287"/>
    </source>
</evidence>
<dbReference type="InterPro" id="IPR051182">
    <property type="entry name" value="Euk_NMN_adenylyltrnsfrase"/>
</dbReference>
<feature type="compositionally biased region" description="Polar residues" evidence="15">
    <location>
        <begin position="454"/>
        <end position="466"/>
    </location>
</feature>
<comment type="subunit">
    <text evidence="3">Homotetramer.</text>
</comment>
<sequence length="483" mass="54103">MHENHEYDAATTQKPVVPVGGARKIVLLASGAFNPPTFMHFRMFERAKDFLERTLSLEVLEGVVSPCSDYGANPDLVASIHRLKMVELIASGTDWISTDAWESEQRGHIRVLDVLRHVQTRMEKKYGPEKLRVMLLCGGDVMESFAKISPEVDMWRTSDLTEIVRHHGIVVISRVNTNPMRIIYMIDLLREFQKNIYVIEDETFASALSSTKLRTAIRRNESIKFCTDDQVISYISQFGLYKPEKPLQEASVPSAAKENLSASVKEGAQASTLKRPTREVQDDTKNNLPKLENDVSAEPIWCGQATTSQAAPSSLESECTQTTITLESPIYDNVSFEEIVKASNSWKEYIKSVAEQTSTSVLEQIRRLEEQHSQSNVPVRQKQCQDRSTQYQVPSTLTKKEHHTDGKKLIRFDLKDDRGGKPRKTDEARVPVPLVSAPAAHSLTSTTTSRSTSPRQFGTPSDSGITLTYADCPLDSNTPETTV</sequence>
<evidence type="ECO:0000256" key="10">
    <source>
        <dbReference type="ARBA" id="ARBA00023128"/>
    </source>
</evidence>
<name>A0A1I8ANI3_9BILA</name>
<dbReference type="InterPro" id="IPR004821">
    <property type="entry name" value="Cyt_trans-like"/>
</dbReference>
<feature type="domain" description="Cytidyltransferase-like" evidence="16">
    <location>
        <begin position="29"/>
        <end position="215"/>
    </location>
</feature>
<dbReference type="GO" id="GO:0009435">
    <property type="term" value="P:NAD+ biosynthetic process"/>
    <property type="evidence" value="ECO:0007669"/>
    <property type="project" value="TreeGrafter"/>
</dbReference>
<evidence type="ECO:0000256" key="13">
    <source>
        <dbReference type="ARBA" id="ARBA00079369"/>
    </source>
</evidence>
<feature type="region of interest" description="Disordered" evidence="15">
    <location>
        <begin position="412"/>
        <end position="483"/>
    </location>
</feature>
<evidence type="ECO:0000256" key="15">
    <source>
        <dbReference type="SAM" id="MobiDB-lite"/>
    </source>
</evidence>
<evidence type="ECO:0000256" key="9">
    <source>
        <dbReference type="ARBA" id="ARBA00023027"/>
    </source>
</evidence>
<keyword evidence="5" id="KW-0808">Transferase</keyword>
<evidence type="ECO:0000256" key="4">
    <source>
        <dbReference type="ARBA" id="ARBA00022642"/>
    </source>
</evidence>
<comment type="cofactor">
    <cofactor evidence="1">
        <name>Mg(2+)</name>
        <dbReference type="ChEBI" id="CHEBI:18420"/>
    </cofactor>
</comment>
<evidence type="ECO:0000313" key="18">
    <source>
        <dbReference type="WBParaSite" id="L893_g76.t1"/>
    </source>
</evidence>
<dbReference type="InterPro" id="IPR014729">
    <property type="entry name" value="Rossmann-like_a/b/a_fold"/>
</dbReference>
<dbReference type="GO" id="GO:0004515">
    <property type="term" value="F:nicotinate-nucleotide adenylyltransferase activity"/>
    <property type="evidence" value="ECO:0007669"/>
    <property type="project" value="TreeGrafter"/>
</dbReference>
<dbReference type="GO" id="GO:0000309">
    <property type="term" value="F:nicotinamide-nucleotide adenylyltransferase activity"/>
    <property type="evidence" value="ECO:0007669"/>
    <property type="project" value="TreeGrafter"/>
</dbReference>
<proteinExistence type="predicted"/>
<keyword evidence="17" id="KW-1185">Reference proteome</keyword>
<dbReference type="PANTHER" id="PTHR12039">
    <property type="entry name" value="NICOTINAMIDE MONONUCLEOTIDE ADENYLYLTRANSFERASE"/>
    <property type="match status" value="1"/>
</dbReference>
<dbReference type="PANTHER" id="PTHR12039:SF0">
    <property type="entry name" value="NICOTINAMIDE-NUCLEOTIDE ADENYLYLTRANSFERASE"/>
    <property type="match status" value="1"/>
</dbReference>
<keyword evidence="8" id="KW-0067">ATP-binding</keyword>
<feature type="region of interest" description="Disordered" evidence="15">
    <location>
        <begin position="252"/>
        <end position="292"/>
    </location>
</feature>